<comment type="similarity">
    <text evidence="10">Belongs to the ZAR1 family.</text>
</comment>
<evidence type="ECO:0000259" key="12">
    <source>
        <dbReference type="SMART" id="SM01328"/>
    </source>
</evidence>
<reference evidence="13 14" key="1">
    <citation type="journal article" date="2017" name="Nat. Ecol. Evol.">
        <title>Scallop genome provides insights into evolution of bilaterian karyotype and development.</title>
        <authorList>
            <person name="Wang S."/>
            <person name="Zhang J."/>
            <person name="Jiao W."/>
            <person name="Li J."/>
            <person name="Xun X."/>
            <person name="Sun Y."/>
            <person name="Guo X."/>
            <person name="Huan P."/>
            <person name="Dong B."/>
            <person name="Zhang L."/>
            <person name="Hu X."/>
            <person name="Sun X."/>
            <person name="Wang J."/>
            <person name="Zhao C."/>
            <person name="Wang Y."/>
            <person name="Wang D."/>
            <person name="Huang X."/>
            <person name="Wang R."/>
            <person name="Lv J."/>
            <person name="Li Y."/>
            <person name="Zhang Z."/>
            <person name="Liu B."/>
            <person name="Lu W."/>
            <person name="Hui Y."/>
            <person name="Liang J."/>
            <person name="Zhou Z."/>
            <person name="Hou R."/>
            <person name="Li X."/>
            <person name="Liu Y."/>
            <person name="Li H."/>
            <person name="Ning X."/>
            <person name="Lin Y."/>
            <person name="Zhao L."/>
            <person name="Xing Q."/>
            <person name="Dou J."/>
            <person name="Li Y."/>
            <person name="Mao J."/>
            <person name="Guo H."/>
            <person name="Dou H."/>
            <person name="Li T."/>
            <person name="Mu C."/>
            <person name="Jiang W."/>
            <person name="Fu Q."/>
            <person name="Fu X."/>
            <person name="Miao Y."/>
            <person name="Liu J."/>
            <person name="Yu Q."/>
            <person name="Li R."/>
            <person name="Liao H."/>
            <person name="Li X."/>
            <person name="Kong Y."/>
            <person name="Jiang Z."/>
            <person name="Chourrout D."/>
            <person name="Li R."/>
            <person name="Bao Z."/>
        </authorList>
    </citation>
    <scope>NUCLEOTIDE SEQUENCE [LARGE SCALE GENOMIC DNA]</scope>
    <source>
        <strain evidence="13 14">PY_sf001</strain>
    </source>
</reference>
<feature type="domain" description="3CxxC-type" evidence="12">
    <location>
        <begin position="18"/>
        <end position="130"/>
    </location>
</feature>
<dbReference type="GO" id="GO:0006412">
    <property type="term" value="P:translation"/>
    <property type="evidence" value="ECO:0007669"/>
    <property type="project" value="TreeGrafter"/>
</dbReference>
<keyword evidence="3" id="KW-0963">Cytoplasm</keyword>
<dbReference type="GO" id="GO:0008270">
    <property type="term" value="F:zinc ion binding"/>
    <property type="evidence" value="ECO:0007669"/>
    <property type="project" value="UniProtKB-KW"/>
</dbReference>
<evidence type="ECO:0000256" key="4">
    <source>
        <dbReference type="ARBA" id="ARBA00022723"/>
    </source>
</evidence>
<dbReference type="OrthoDB" id="9885288at2759"/>
<dbReference type="PANTHER" id="PTHR31054:SF3">
    <property type="entry name" value="ZYGOTE ARREST PROTEIN 1-LIKE"/>
    <property type="match status" value="1"/>
</dbReference>
<evidence type="ECO:0000256" key="1">
    <source>
        <dbReference type="ARBA" id="ARBA00004496"/>
    </source>
</evidence>
<proteinExistence type="inferred from homology"/>
<dbReference type="Pfam" id="PF13695">
    <property type="entry name" value="Zn_ribbon_3CxxC"/>
    <property type="match status" value="1"/>
</dbReference>
<comment type="subcellular location">
    <subcellularLocation>
        <location evidence="1">Cytoplasm</location>
    </subcellularLocation>
</comment>
<dbReference type="GO" id="GO:0005737">
    <property type="term" value="C:cytoplasm"/>
    <property type="evidence" value="ECO:0007669"/>
    <property type="project" value="UniProtKB-SubCell"/>
</dbReference>
<dbReference type="GO" id="GO:0003729">
    <property type="term" value="F:mRNA binding"/>
    <property type="evidence" value="ECO:0007669"/>
    <property type="project" value="UniProtKB-ARBA"/>
</dbReference>
<accession>A0A210QF70</accession>
<evidence type="ECO:0000256" key="7">
    <source>
        <dbReference type="ARBA" id="ARBA00022833"/>
    </source>
</evidence>
<dbReference type="InterPro" id="IPR026775">
    <property type="entry name" value="Zar1"/>
</dbReference>
<evidence type="ECO:0000256" key="8">
    <source>
        <dbReference type="ARBA" id="ARBA00022884"/>
    </source>
</evidence>
<feature type="compositionally biased region" description="Acidic residues" evidence="11">
    <location>
        <begin position="91"/>
        <end position="103"/>
    </location>
</feature>
<keyword evidence="14" id="KW-1185">Reference proteome</keyword>
<evidence type="ECO:0000256" key="9">
    <source>
        <dbReference type="ARBA" id="ARBA00022943"/>
    </source>
</evidence>
<dbReference type="Proteomes" id="UP000242188">
    <property type="component" value="Unassembled WGS sequence"/>
</dbReference>
<organism evidence="13 14">
    <name type="scientific">Mizuhopecten yessoensis</name>
    <name type="common">Japanese scallop</name>
    <name type="synonym">Patinopecten yessoensis</name>
    <dbReference type="NCBI Taxonomy" id="6573"/>
    <lineage>
        <taxon>Eukaryota</taxon>
        <taxon>Metazoa</taxon>
        <taxon>Spiralia</taxon>
        <taxon>Lophotrochozoa</taxon>
        <taxon>Mollusca</taxon>
        <taxon>Bivalvia</taxon>
        <taxon>Autobranchia</taxon>
        <taxon>Pteriomorphia</taxon>
        <taxon>Pectinida</taxon>
        <taxon>Pectinoidea</taxon>
        <taxon>Pectinidae</taxon>
        <taxon>Mizuhopecten</taxon>
    </lineage>
</organism>
<dbReference type="InterPro" id="IPR027377">
    <property type="entry name" value="ZAR1/RTP1-5-like_Znf-3CxxC"/>
</dbReference>
<protein>
    <submittedName>
        <fullName evidence="13">Zygote arrest protein 1</fullName>
    </submittedName>
</protein>
<keyword evidence="6" id="KW-0221">Differentiation</keyword>
<comment type="caution">
    <text evidence="13">The sequence shown here is derived from an EMBL/GenBank/DDBJ whole genome shotgun (WGS) entry which is preliminary data.</text>
</comment>
<keyword evidence="2" id="KW-0217">Developmental protein</keyword>
<evidence type="ECO:0000256" key="6">
    <source>
        <dbReference type="ARBA" id="ARBA00022782"/>
    </source>
</evidence>
<sequence>MSGGRGRGRRRQIPPLERRYGYFRCTSCNRHWESAHVYCIKKTRKVFFKQECENCRRACNPYKVEVIKCGNCGLPANICKGKCGYDNDDEFEDDEDENGDENDSNASYNKHHVDPKKPHRADLCQKCQSGWKCV</sequence>
<evidence type="ECO:0000256" key="3">
    <source>
        <dbReference type="ARBA" id="ARBA00022490"/>
    </source>
</evidence>
<keyword evidence="5" id="KW-0863">Zinc-finger</keyword>
<dbReference type="GO" id="GO:0017148">
    <property type="term" value="P:negative regulation of translation"/>
    <property type="evidence" value="ECO:0007669"/>
    <property type="project" value="UniProtKB-ARBA"/>
</dbReference>
<keyword evidence="9" id="KW-0896">Oogenesis</keyword>
<evidence type="ECO:0000256" key="2">
    <source>
        <dbReference type="ARBA" id="ARBA00022473"/>
    </source>
</evidence>
<name>A0A210QF70_MIZYE</name>
<evidence type="ECO:0000313" key="13">
    <source>
        <dbReference type="EMBL" id="OWF47378.1"/>
    </source>
</evidence>
<dbReference type="EMBL" id="NEDP02003918">
    <property type="protein sequence ID" value="OWF47378.1"/>
    <property type="molecule type" value="Genomic_DNA"/>
</dbReference>
<evidence type="ECO:0000256" key="5">
    <source>
        <dbReference type="ARBA" id="ARBA00022771"/>
    </source>
</evidence>
<feature type="region of interest" description="Disordered" evidence="11">
    <location>
        <begin position="91"/>
        <end position="119"/>
    </location>
</feature>
<evidence type="ECO:0000256" key="11">
    <source>
        <dbReference type="SAM" id="MobiDB-lite"/>
    </source>
</evidence>
<keyword evidence="7" id="KW-0862">Zinc</keyword>
<dbReference type="AlphaFoldDB" id="A0A210QF70"/>
<evidence type="ECO:0000256" key="10">
    <source>
        <dbReference type="ARBA" id="ARBA00034699"/>
    </source>
</evidence>
<dbReference type="PANTHER" id="PTHR31054">
    <property type="entry name" value="ZYGOTE ARREST PROTEIN 1-LIKE ISOFORM X1"/>
    <property type="match status" value="1"/>
</dbReference>
<keyword evidence="4" id="KW-0479">Metal-binding</keyword>
<evidence type="ECO:0000313" key="14">
    <source>
        <dbReference type="Proteomes" id="UP000242188"/>
    </source>
</evidence>
<gene>
    <name evidence="13" type="ORF">KP79_PYT08162</name>
</gene>
<dbReference type="GO" id="GO:0048477">
    <property type="term" value="P:oogenesis"/>
    <property type="evidence" value="ECO:0007669"/>
    <property type="project" value="UniProtKB-KW"/>
</dbReference>
<keyword evidence="8" id="KW-0694">RNA-binding</keyword>
<dbReference type="SMART" id="SM01328">
    <property type="entry name" value="zf-3CxxC"/>
    <property type="match status" value="1"/>
</dbReference>